<organism evidence="1 2">
    <name type="scientific">Halalkalibacter alkalisediminis</name>
    <dbReference type="NCBI Taxonomy" id="935616"/>
    <lineage>
        <taxon>Bacteria</taxon>
        <taxon>Bacillati</taxon>
        <taxon>Bacillota</taxon>
        <taxon>Bacilli</taxon>
        <taxon>Bacillales</taxon>
        <taxon>Bacillaceae</taxon>
        <taxon>Halalkalibacter</taxon>
    </lineage>
</organism>
<proteinExistence type="predicted"/>
<dbReference type="InterPro" id="IPR021617">
    <property type="entry name" value="DUF3231"/>
</dbReference>
<sequence>MEKINFFLTQENFPVPKGFSENDVNLDALPLFSDTYMLIYMHIMTIHGLTGYAGAVSTSIRTDQIDCTEEY</sequence>
<protein>
    <submittedName>
        <fullName evidence="1">DUF3231 family protein</fullName>
    </submittedName>
</protein>
<gene>
    <name evidence="1" type="ORF">ACFFH4_15735</name>
</gene>
<accession>A0ABV6NID7</accession>
<evidence type="ECO:0000313" key="2">
    <source>
        <dbReference type="Proteomes" id="UP001589833"/>
    </source>
</evidence>
<dbReference type="Gene3D" id="1.20.1260.10">
    <property type="match status" value="1"/>
</dbReference>
<evidence type="ECO:0000313" key="1">
    <source>
        <dbReference type="EMBL" id="MFC0560454.1"/>
    </source>
</evidence>
<dbReference type="InterPro" id="IPR012347">
    <property type="entry name" value="Ferritin-like"/>
</dbReference>
<dbReference type="EMBL" id="JBHLTR010000026">
    <property type="protein sequence ID" value="MFC0560454.1"/>
    <property type="molecule type" value="Genomic_DNA"/>
</dbReference>
<dbReference type="Proteomes" id="UP001589833">
    <property type="component" value="Unassembled WGS sequence"/>
</dbReference>
<name>A0ABV6NID7_9BACI</name>
<comment type="caution">
    <text evidence="1">The sequence shown here is derived from an EMBL/GenBank/DDBJ whole genome shotgun (WGS) entry which is preliminary data.</text>
</comment>
<reference evidence="1 2" key="1">
    <citation type="submission" date="2024-09" db="EMBL/GenBank/DDBJ databases">
        <authorList>
            <person name="Sun Q."/>
            <person name="Mori K."/>
        </authorList>
    </citation>
    <scope>NUCLEOTIDE SEQUENCE [LARGE SCALE GENOMIC DNA]</scope>
    <source>
        <strain evidence="1 2">NCAIM B.02301</strain>
    </source>
</reference>
<dbReference type="Pfam" id="PF11553">
    <property type="entry name" value="DUF3231"/>
    <property type="match status" value="1"/>
</dbReference>
<keyword evidence="2" id="KW-1185">Reference proteome</keyword>
<dbReference type="RefSeq" id="WP_273847098.1">
    <property type="nucleotide sequence ID" value="NZ_JAQQWT010000021.1"/>
</dbReference>